<feature type="transmembrane region" description="Helical" evidence="1">
    <location>
        <begin position="71"/>
        <end position="90"/>
    </location>
</feature>
<comment type="caution">
    <text evidence="2">The sequence shown here is derived from an EMBL/GenBank/DDBJ whole genome shotgun (WGS) entry which is preliminary data.</text>
</comment>
<protein>
    <submittedName>
        <fullName evidence="2">Uncharacterized protein</fullName>
    </submittedName>
</protein>
<evidence type="ECO:0000313" key="2">
    <source>
        <dbReference type="EMBL" id="KKN97364.1"/>
    </source>
</evidence>
<accession>A0A0F9V050</accession>
<feature type="transmembrane region" description="Helical" evidence="1">
    <location>
        <begin position="6"/>
        <end position="27"/>
    </location>
</feature>
<gene>
    <name evidence="2" type="ORF">LCGC14_0157830</name>
</gene>
<dbReference type="AlphaFoldDB" id="A0A0F9V050"/>
<keyword evidence="1" id="KW-1133">Transmembrane helix</keyword>
<reference evidence="2" key="1">
    <citation type="journal article" date="2015" name="Nature">
        <title>Complex archaea that bridge the gap between prokaryotes and eukaryotes.</title>
        <authorList>
            <person name="Spang A."/>
            <person name="Saw J.H."/>
            <person name="Jorgensen S.L."/>
            <person name="Zaremba-Niedzwiedzka K."/>
            <person name="Martijn J."/>
            <person name="Lind A.E."/>
            <person name="van Eijk R."/>
            <person name="Schleper C."/>
            <person name="Guy L."/>
            <person name="Ettema T.J."/>
        </authorList>
    </citation>
    <scope>NUCLEOTIDE SEQUENCE</scope>
</reference>
<evidence type="ECO:0000256" key="1">
    <source>
        <dbReference type="SAM" id="Phobius"/>
    </source>
</evidence>
<keyword evidence="1" id="KW-0812">Transmembrane</keyword>
<keyword evidence="1" id="KW-0472">Membrane</keyword>
<dbReference type="EMBL" id="LAZR01000058">
    <property type="protein sequence ID" value="KKN97364.1"/>
    <property type="molecule type" value="Genomic_DNA"/>
</dbReference>
<organism evidence="2">
    <name type="scientific">marine sediment metagenome</name>
    <dbReference type="NCBI Taxonomy" id="412755"/>
    <lineage>
        <taxon>unclassified sequences</taxon>
        <taxon>metagenomes</taxon>
        <taxon>ecological metagenomes</taxon>
    </lineage>
</organism>
<sequence length="99" mass="11093">MFEIPPLDTVATATLAVGALFLLRYFLAMRRIWKVTGYRPSFQFGDYFRAMKRDAFGTELEPERRYAARQLVVGVVFIAAGLLLFGWLLASGTPVSLTA</sequence>
<proteinExistence type="predicted"/>
<name>A0A0F9V050_9ZZZZ</name>